<evidence type="ECO:0000256" key="12">
    <source>
        <dbReference type="HAMAP-Rule" id="MF_00138"/>
    </source>
</evidence>
<dbReference type="AlphaFoldDB" id="A0A365H377"/>
<dbReference type="GO" id="GO:0005524">
    <property type="term" value="F:ATP binding"/>
    <property type="evidence" value="ECO:0007669"/>
    <property type="project" value="UniProtKB-UniRule"/>
</dbReference>
<comment type="catalytic activity">
    <reaction evidence="12">
        <text>5-phospho-beta-D-ribosylamine + glycine + ATP = N(1)-(5-phospho-beta-D-ribosyl)glycinamide + ADP + phosphate + H(+)</text>
        <dbReference type="Rhea" id="RHEA:17453"/>
        <dbReference type="ChEBI" id="CHEBI:15378"/>
        <dbReference type="ChEBI" id="CHEBI:30616"/>
        <dbReference type="ChEBI" id="CHEBI:43474"/>
        <dbReference type="ChEBI" id="CHEBI:57305"/>
        <dbReference type="ChEBI" id="CHEBI:58681"/>
        <dbReference type="ChEBI" id="CHEBI:143788"/>
        <dbReference type="ChEBI" id="CHEBI:456216"/>
        <dbReference type="EC" id="6.3.4.13"/>
    </reaction>
</comment>
<keyword evidence="5 12" id="KW-0436">Ligase</keyword>
<comment type="cofactor">
    <cofactor evidence="1">
        <name>Mn(2+)</name>
        <dbReference type="ChEBI" id="CHEBI:29035"/>
    </cofactor>
</comment>
<dbReference type="Pfam" id="PF02844">
    <property type="entry name" value="GARS_N"/>
    <property type="match status" value="1"/>
</dbReference>
<evidence type="ECO:0000256" key="3">
    <source>
        <dbReference type="ARBA" id="ARBA00005174"/>
    </source>
</evidence>
<name>A0A365H377_9ACTN</name>
<feature type="domain" description="ATP-grasp" evidence="14">
    <location>
        <begin position="107"/>
        <end position="306"/>
    </location>
</feature>
<dbReference type="RefSeq" id="WP_111869106.1">
    <property type="nucleotide sequence ID" value="NZ_QLYX01000008.1"/>
</dbReference>
<organism evidence="15 16">
    <name type="scientific">Actinomadura craniellae</name>
    <dbReference type="NCBI Taxonomy" id="2231787"/>
    <lineage>
        <taxon>Bacteria</taxon>
        <taxon>Bacillati</taxon>
        <taxon>Actinomycetota</taxon>
        <taxon>Actinomycetes</taxon>
        <taxon>Streptosporangiales</taxon>
        <taxon>Thermomonosporaceae</taxon>
        <taxon>Actinomadura</taxon>
    </lineage>
</organism>
<dbReference type="GO" id="GO:0009113">
    <property type="term" value="P:purine nucleobase biosynthetic process"/>
    <property type="evidence" value="ECO:0007669"/>
    <property type="project" value="InterPro"/>
</dbReference>
<dbReference type="OrthoDB" id="9807240at2"/>
<dbReference type="Gene3D" id="3.30.470.20">
    <property type="entry name" value="ATP-grasp fold, B domain"/>
    <property type="match status" value="1"/>
</dbReference>
<accession>A0A365H377</accession>
<dbReference type="PROSITE" id="PS50975">
    <property type="entry name" value="ATP_GRASP"/>
    <property type="match status" value="1"/>
</dbReference>
<dbReference type="PANTHER" id="PTHR43472:SF1">
    <property type="entry name" value="PHOSPHORIBOSYLAMINE--GLYCINE LIGASE, CHLOROPLASTIC"/>
    <property type="match status" value="1"/>
</dbReference>
<comment type="pathway">
    <text evidence="3 12">Purine metabolism; IMP biosynthesis via de novo pathway; N(1)-(5-phospho-D-ribosyl)glycinamide from 5-phospho-alpha-D-ribose 1-diphosphate: step 2/2.</text>
</comment>
<gene>
    <name evidence="12" type="primary">purD</name>
    <name evidence="15" type="ORF">DPM19_17960</name>
</gene>
<dbReference type="SUPFAM" id="SSF52440">
    <property type="entry name" value="PreATP-grasp domain"/>
    <property type="match status" value="1"/>
</dbReference>
<evidence type="ECO:0000256" key="11">
    <source>
        <dbReference type="ARBA" id="ARBA00042864"/>
    </source>
</evidence>
<dbReference type="InterPro" id="IPR011761">
    <property type="entry name" value="ATP-grasp"/>
</dbReference>
<dbReference type="SMART" id="SM01209">
    <property type="entry name" value="GARS_A"/>
    <property type="match status" value="1"/>
</dbReference>
<dbReference type="PROSITE" id="PS00184">
    <property type="entry name" value="GARS"/>
    <property type="match status" value="1"/>
</dbReference>
<dbReference type="PANTHER" id="PTHR43472">
    <property type="entry name" value="PHOSPHORIBOSYLAMINE--GLYCINE LIGASE"/>
    <property type="match status" value="1"/>
</dbReference>
<comment type="caution">
    <text evidence="15">The sequence shown here is derived from an EMBL/GenBank/DDBJ whole genome shotgun (WGS) entry which is preliminary data.</text>
</comment>
<dbReference type="Gene3D" id="3.30.1490.20">
    <property type="entry name" value="ATP-grasp fold, A domain"/>
    <property type="match status" value="1"/>
</dbReference>
<evidence type="ECO:0000256" key="5">
    <source>
        <dbReference type="ARBA" id="ARBA00022598"/>
    </source>
</evidence>
<dbReference type="InterPro" id="IPR000115">
    <property type="entry name" value="PRibGlycinamide_synth"/>
</dbReference>
<dbReference type="Gene3D" id="3.40.50.20">
    <property type="match status" value="1"/>
</dbReference>
<proteinExistence type="inferred from homology"/>
<comment type="cofactor">
    <cofactor evidence="2">
        <name>Mg(2+)</name>
        <dbReference type="ChEBI" id="CHEBI:18420"/>
    </cofactor>
</comment>
<keyword evidence="8 13" id="KW-0067">ATP-binding</keyword>
<dbReference type="SUPFAM" id="SSF51246">
    <property type="entry name" value="Rudiment single hybrid motif"/>
    <property type="match status" value="1"/>
</dbReference>
<evidence type="ECO:0000256" key="8">
    <source>
        <dbReference type="ARBA" id="ARBA00022840"/>
    </source>
</evidence>
<dbReference type="HAMAP" id="MF_00138">
    <property type="entry name" value="GARS"/>
    <property type="match status" value="1"/>
</dbReference>
<dbReference type="SUPFAM" id="SSF56059">
    <property type="entry name" value="Glutathione synthetase ATP-binding domain-like"/>
    <property type="match status" value="1"/>
</dbReference>
<dbReference type="SMART" id="SM01210">
    <property type="entry name" value="GARS_C"/>
    <property type="match status" value="1"/>
</dbReference>
<dbReference type="InterPro" id="IPR020561">
    <property type="entry name" value="PRibGlycinamid_synth_ATP-grasp"/>
</dbReference>
<evidence type="ECO:0000256" key="10">
    <source>
        <dbReference type="ARBA" id="ARBA00042242"/>
    </source>
</evidence>
<dbReference type="InterPro" id="IPR020562">
    <property type="entry name" value="PRibGlycinamide_synth_N"/>
</dbReference>
<evidence type="ECO:0000256" key="4">
    <source>
        <dbReference type="ARBA" id="ARBA00013255"/>
    </source>
</evidence>
<dbReference type="GO" id="GO:0046872">
    <property type="term" value="F:metal ion binding"/>
    <property type="evidence" value="ECO:0007669"/>
    <property type="project" value="InterPro"/>
</dbReference>
<dbReference type="Pfam" id="PF02843">
    <property type="entry name" value="GARS_C"/>
    <property type="match status" value="1"/>
</dbReference>
<dbReference type="InterPro" id="IPR020560">
    <property type="entry name" value="PRibGlycinamide_synth_C-dom"/>
</dbReference>
<comment type="similarity">
    <text evidence="9 12">Belongs to the GARS family.</text>
</comment>
<dbReference type="Gene3D" id="3.90.600.10">
    <property type="entry name" value="Phosphoribosylglycinamide synthetase, C-terminal domain"/>
    <property type="match status" value="1"/>
</dbReference>
<evidence type="ECO:0000256" key="2">
    <source>
        <dbReference type="ARBA" id="ARBA00001946"/>
    </source>
</evidence>
<dbReference type="EC" id="6.3.4.13" evidence="4 12"/>
<protein>
    <recommendedName>
        <fullName evidence="4 12">Phosphoribosylamine--glycine ligase</fullName>
        <ecNumber evidence="4 12">6.3.4.13</ecNumber>
    </recommendedName>
    <alternativeName>
        <fullName evidence="12">GARS</fullName>
    </alternativeName>
    <alternativeName>
        <fullName evidence="10 12">Glycinamide ribonucleotide synthetase</fullName>
    </alternativeName>
    <alternativeName>
        <fullName evidence="11 12">Phosphoribosylglycinamide synthetase</fullName>
    </alternativeName>
</protein>
<dbReference type="Proteomes" id="UP000251891">
    <property type="component" value="Unassembled WGS sequence"/>
</dbReference>
<evidence type="ECO:0000256" key="13">
    <source>
        <dbReference type="PROSITE-ProRule" id="PRU00409"/>
    </source>
</evidence>
<evidence type="ECO:0000256" key="6">
    <source>
        <dbReference type="ARBA" id="ARBA00022741"/>
    </source>
</evidence>
<dbReference type="EMBL" id="QLYX01000008">
    <property type="protein sequence ID" value="RAY13565.1"/>
    <property type="molecule type" value="Genomic_DNA"/>
</dbReference>
<dbReference type="NCBIfam" id="TIGR00877">
    <property type="entry name" value="purD"/>
    <property type="match status" value="1"/>
</dbReference>
<reference evidence="15 16" key="1">
    <citation type="submission" date="2018-06" db="EMBL/GenBank/DDBJ databases">
        <title>Actinomadura craniellae sp. nov. isolated from marine sponge Craniella sp.</title>
        <authorList>
            <person name="Li L."/>
            <person name="Xu Q.H."/>
            <person name="Lin H.W."/>
            <person name="Lu Y.H."/>
        </authorList>
    </citation>
    <scope>NUCLEOTIDE SEQUENCE [LARGE SCALE GENOMIC DNA]</scope>
    <source>
        <strain evidence="15 16">LHW63021</strain>
    </source>
</reference>
<evidence type="ECO:0000259" key="14">
    <source>
        <dbReference type="PROSITE" id="PS50975"/>
    </source>
</evidence>
<keyword evidence="7 12" id="KW-0658">Purine biosynthesis</keyword>
<dbReference type="InterPro" id="IPR020559">
    <property type="entry name" value="PRibGlycinamide_synth_CS"/>
</dbReference>
<dbReference type="GO" id="GO:0006189">
    <property type="term" value="P:'de novo' IMP biosynthetic process"/>
    <property type="evidence" value="ECO:0007669"/>
    <property type="project" value="UniProtKB-UniRule"/>
</dbReference>
<keyword evidence="16" id="KW-1185">Reference proteome</keyword>
<dbReference type="Pfam" id="PF01071">
    <property type="entry name" value="GARS_A"/>
    <property type="match status" value="1"/>
</dbReference>
<dbReference type="GO" id="GO:0004637">
    <property type="term" value="F:phosphoribosylamine-glycine ligase activity"/>
    <property type="evidence" value="ECO:0007669"/>
    <property type="project" value="UniProtKB-UniRule"/>
</dbReference>
<evidence type="ECO:0000256" key="1">
    <source>
        <dbReference type="ARBA" id="ARBA00001936"/>
    </source>
</evidence>
<evidence type="ECO:0000256" key="9">
    <source>
        <dbReference type="ARBA" id="ARBA00038345"/>
    </source>
</evidence>
<dbReference type="InterPro" id="IPR016185">
    <property type="entry name" value="PreATP-grasp_dom_sf"/>
</dbReference>
<sequence>MRVLLLGSGGREHALARALHRDPAVTMLHCAPGNPGTAEIADNHVLDPTDPVATAELAQRLSPELVVIGPEAPLVAGVADELRRRGVPVFGPDREAARIEGSKAFAKEVMAAAGVPTAAARVCESGAEVEAALDEFGPPYVVKDDGLAGGKGVVVTSDRAAAVEHARGCDRVVVEEYLDGPEVSLFALSDGAHAVPLLPAQDFKRAYDGDAGPNTGGMGAYTTSAGLPWAPPGLVDEVMETVVRPTIAELRARQTPYVGVLYAGLALTSRGVRVVEFNARFGDPETQVVLDRLATPLAGLLQACAVGNLDPATELEWHPGAAVTVVVAAEGYPEGPVKGDVVAGLPEAAAVPGAYVLQAGTALDLDEGLLVSAGGRVVNVVGTGADLTAARAAAYAAVEQVRLRGSHHRTDIALRAAAG</sequence>
<dbReference type="InterPro" id="IPR037123">
    <property type="entry name" value="PRibGlycinamide_synth_C_sf"/>
</dbReference>
<dbReference type="InterPro" id="IPR011054">
    <property type="entry name" value="Rudment_hybrid_motif"/>
</dbReference>
<evidence type="ECO:0000256" key="7">
    <source>
        <dbReference type="ARBA" id="ARBA00022755"/>
    </source>
</evidence>
<evidence type="ECO:0000313" key="16">
    <source>
        <dbReference type="Proteomes" id="UP000251891"/>
    </source>
</evidence>
<keyword evidence="6 13" id="KW-0547">Nucleotide-binding</keyword>
<dbReference type="InterPro" id="IPR013815">
    <property type="entry name" value="ATP_grasp_subdomain_1"/>
</dbReference>
<evidence type="ECO:0000313" key="15">
    <source>
        <dbReference type="EMBL" id="RAY13565.1"/>
    </source>
</evidence>
<dbReference type="UniPathway" id="UPA00074">
    <property type="reaction ID" value="UER00125"/>
</dbReference>